<reference evidence="1" key="2">
    <citation type="journal article" date="2022" name="Res Sq">
        <title>Comparative Genomics Reveals Insights into the Divergent Evolution of Astigmatic Mites and Household Pest Adaptations.</title>
        <authorList>
            <person name="Xiong Q."/>
            <person name="Wan A.T.-Y."/>
            <person name="Liu X.-Y."/>
            <person name="Fung C.S.-H."/>
            <person name="Xiao X."/>
            <person name="Malainual N."/>
            <person name="Hou J."/>
            <person name="Wang L."/>
            <person name="Wang M."/>
            <person name="Yang K."/>
            <person name="Cui Y."/>
            <person name="Leung E."/>
            <person name="Nong W."/>
            <person name="Shin S.-K."/>
            <person name="Au S."/>
            <person name="Jeong K.Y."/>
            <person name="Chew F.T."/>
            <person name="Hui J."/>
            <person name="Leung T.F."/>
            <person name="Tungtrongchitr A."/>
            <person name="Zhong N."/>
            <person name="Liu Z."/>
            <person name="Tsui S."/>
        </authorList>
    </citation>
    <scope>NUCLEOTIDE SEQUENCE</scope>
    <source>
        <strain evidence="1">Derf</strain>
        <tissue evidence="1">Whole organism</tissue>
    </source>
</reference>
<evidence type="ECO:0000313" key="1">
    <source>
        <dbReference type="EMBL" id="KAH9494338.1"/>
    </source>
</evidence>
<gene>
    <name evidence="1" type="ORF">DERF_015029</name>
</gene>
<dbReference type="Proteomes" id="UP000790347">
    <property type="component" value="Unassembled WGS sequence"/>
</dbReference>
<reference evidence="1" key="1">
    <citation type="submission" date="2013-05" db="EMBL/GenBank/DDBJ databases">
        <authorList>
            <person name="Yim A.K.Y."/>
            <person name="Chan T.F."/>
            <person name="Ji K.M."/>
            <person name="Liu X.Y."/>
            <person name="Zhou J.W."/>
            <person name="Li R.Q."/>
            <person name="Yang K.Y."/>
            <person name="Li J."/>
            <person name="Li M."/>
            <person name="Law P.T.W."/>
            <person name="Wu Y.L."/>
            <person name="Cai Z.L."/>
            <person name="Qin H."/>
            <person name="Bao Y."/>
            <person name="Leung R.K.K."/>
            <person name="Ng P.K.S."/>
            <person name="Zou J."/>
            <person name="Zhong X.J."/>
            <person name="Ran P.X."/>
            <person name="Zhong N.S."/>
            <person name="Liu Z.G."/>
            <person name="Tsui S.K.W."/>
        </authorList>
    </citation>
    <scope>NUCLEOTIDE SEQUENCE</scope>
    <source>
        <strain evidence="1">Derf</strain>
        <tissue evidence="1">Whole organism</tissue>
    </source>
</reference>
<organism evidence="1 2">
    <name type="scientific">Dermatophagoides farinae</name>
    <name type="common">American house dust mite</name>
    <dbReference type="NCBI Taxonomy" id="6954"/>
    <lineage>
        <taxon>Eukaryota</taxon>
        <taxon>Metazoa</taxon>
        <taxon>Ecdysozoa</taxon>
        <taxon>Arthropoda</taxon>
        <taxon>Chelicerata</taxon>
        <taxon>Arachnida</taxon>
        <taxon>Acari</taxon>
        <taxon>Acariformes</taxon>
        <taxon>Sarcoptiformes</taxon>
        <taxon>Astigmata</taxon>
        <taxon>Psoroptidia</taxon>
        <taxon>Analgoidea</taxon>
        <taxon>Pyroglyphidae</taxon>
        <taxon>Dermatophagoidinae</taxon>
        <taxon>Dermatophagoides</taxon>
    </lineage>
</organism>
<keyword evidence="2" id="KW-1185">Reference proteome</keyword>
<evidence type="ECO:0000313" key="2">
    <source>
        <dbReference type="Proteomes" id="UP000790347"/>
    </source>
</evidence>
<accession>A0A922KU84</accession>
<proteinExistence type="predicted"/>
<name>A0A922KU84_DERFA</name>
<dbReference type="AlphaFoldDB" id="A0A922KU84"/>
<dbReference type="EMBL" id="ASGP02000008">
    <property type="protein sequence ID" value="KAH9494338.1"/>
    <property type="molecule type" value="Genomic_DNA"/>
</dbReference>
<sequence length="69" mass="8266">MKKEKKFHSNPEKLLFSDKSPMGMMIENQQQQQQQQKKKINLKTTTTTTEEQDFILQQRPIKVIYIINI</sequence>
<comment type="caution">
    <text evidence="1">The sequence shown here is derived from an EMBL/GenBank/DDBJ whole genome shotgun (WGS) entry which is preliminary data.</text>
</comment>
<protein>
    <submittedName>
        <fullName evidence="1">Uncharacterized protein</fullName>
    </submittedName>
</protein>